<reference evidence="5" key="2">
    <citation type="submission" date="2020-09" db="EMBL/GenBank/DDBJ databases">
        <authorList>
            <person name="Sun Q."/>
            <person name="Kim S."/>
        </authorList>
    </citation>
    <scope>NUCLEOTIDE SEQUENCE</scope>
    <source>
        <strain evidence="5">KCTC 42249</strain>
    </source>
</reference>
<dbReference type="InterPro" id="IPR009057">
    <property type="entry name" value="Homeodomain-like_sf"/>
</dbReference>
<dbReference type="InterPro" id="IPR035418">
    <property type="entry name" value="AraC-bd_2"/>
</dbReference>
<dbReference type="Pfam" id="PF14525">
    <property type="entry name" value="AraC_binding_2"/>
    <property type="match status" value="1"/>
</dbReference>
<keyword evidence="2" id="KW-0238">DNA-binding</keyword>
<dbReference type="PANTHER" id="PTHR46796">
    <property type="entry name" value="HTH-TYPE TRANSCRIPTIONAL ACTIVATOR RHAS-RELATED"/>
    <property type="match status" value="1"/>
</dbReference>
<dbReference type="InterPro" id="IPR018060">
    <property type="entry name" value="HTH_AraC"/>
</dbReference>
<protein>
    <recommendedName>
        <fullName evidence="4">HTH araC/xylS-type domain-containing protein</fullName>
    </recommendedName>
</protein>
<organism evidence="5 6">
    <name type="scientific">Tianweitania populi</name>
    <dbReference type="NCBI Taxonomy" id="1607949"/>
    <lineage>
        <taxon>Bacteria</taxon>
        <taxon>Pseudomonadati</taxon>
        <taxon>Pseudomonadota</taxon>
        <taxon>Alphaproteobacteria</taxon>
        <taxon>Hyphomicrobiales</taxon>
        <taxon>Phyllobacteriaceae</taxon>
        <taxon>Tianweitania</taxon>
    </lineage>
</organism>
<sequence length="322" mass="35798">MKMTQAGCLYRLSPSLDAFQATMSGLLRPCRISQKSSRTYRTEVSHGGMRPFGLTAIRIGGQARIAVDAHRDMTLLQVPLQGHFISRDRRGDGLRYGAGLNAQLVDAHSPIDLEFEPSTRMLIFNLNDSQIELIGGKQVVEQFTYKNRVITLDNAAGKAFYQLAQFVMREIEADQATFFNDGLADRLEDCLLLSLAAALEASPQPAARSGPVPYYVQRAERFMADRLRDPLTLTDIVQAAGTSARTLHRTFREVRGDTPLGVLKRMRLERVHAELVGGKCATGDITRMAMGWGFNHMSLFAADYRKQFGRAPSATVIEARRC</sequence>
<dbReference type="SMART" id="SM00342">
    <property type="entry name" value="HTH_ARAC"/>
    <property type="match status" value="1"/>
</dbReference>
<dbReference type="EMBL" id="BMZQ01000002">
    <property type="protein sequence ID" value="GHD18035.1"/>
    <property type="molecule type" value="Genomic_DNA"/>
</dbReference>
<evidence type="ECO:0000313" key="5">
    <source>
        <dbReference type="EMBL" id="GHD18035.1"/>
    </source>
</evidence>
<proteinExistence type="predicted"/>
<evidence type="ECO:0000256" key="1">
    <source>
        <dbReference type="ARBA" id="ARBA00023015"/>
    </source>
</evidence>
<dbReference type="PROSITE" id="PS00041">
    <property type="entry name" value="HTH_ARAC_FAMILY_1"/>
    <property type="match status" value="1"/>
</dbReference>
<dbReference type="RefSeq" id="WP_244641470.1">
    <property type="nucleotide sequence ID" value="NZ_BMZQ01000002.1"/>
</dbReference>
<gene>
    <name evidence="5" type="ORF">GCM10016234_27900</name>
</gene>
<dbReference type="Gene3D" id="1.10.10.60">
    <property type="entry name" value="Homeodomain-like"/>
    <property type="match status" value="1"/>
</dbReference>
<keyword evidence="6" id="KW-1185">Reference proteome</keyword>
<dbReference type="InterPro" id="IPR018062">
    <property type="entry name" value="HTH_AraC-typ_CS"/>
</dbReference>
<keyword evidence="3" id="KW-0804">Transcription</keyword>
<dbReference type="Pfam" id="PF12833">
    <property type="entry name" value="HTH_18"/>
    <property type="match status" value="1"/>
</dbReference>
<dbReference type="Proteomes" id="UP000630142">
    <property type="component" value="Unassembled WGS sequence"/>
</dbReference>
<evidence type="ECO:0000256" key="3">
    <source>
        <dbReference type="ARBA" id="ARBA00023163"/>
    </source>
</evidence>
<comment type="caution">
    <text evidence="5">The sequence shown here is derived from an EMBL/GenBank/DDBJ whole genome shotgun (WGS) entry which is preliminary data.</text>
</comment>
<evidence type="ECO:0000259" key="4">
    <source>
        <dbReference type="PROSITE" id="PS01124"/>
    </source>
</evidence>
<reference evidence="5" key="1">
    <citation type="journal article" date="2014" name="Int. J. Syst. Evol. Microbiol.">
        <title>Complete genome sequence of Corynebacterium casei LMG S-19264T (=DSM 44701T), isolated from a smear-ripened cheese.</title>
        <authorList>
            <consortium name="US DOE Joint Genome Institute (JGI-PGF)"/>
            <person name="Walter F."/>
            <person name="Albersmeier A."/>
            <person name="Kalinowski J."/>
            <person name="Ruckert C."/>
        </authorList>
    </citation>
    <scope>NUCLEOTIDE SEQUENCE</scope>
    <source>
        <strain evidence="5">KCTC 42249</strain>
    </source>
</reference>
<dbReference type="PROSITE" id="PS01124">
    <property type="entry name" value="HTH_ARAC_FAMILY_2"/>
    <property type="match status" value="1"/>
</dbReference>
<dbReference type="SUPFAM" id="SSF46689">
    <property type="entry name" value="Homeodomain-like"/>
    <property type="match status" value="1"/>
</dbReference>
<accession>A0A8J3DQ39</accession>
<dbReference type="InterPro" id="IPR050204">
    <property type="entry name" value="AraC_XylS_family_regulators"/>
</dbReference>
<dbReference type="GO" id="GO:0003700">
    <property type="term" value="F:DNA-binding transcription factor activity"/>
    <property type="evidence" value="ECO:0007669"/>
    <property type="project" value="InterPro"/>
</dbReference>
<name>A0A8J3DQ39_9HYPH</name>
<evidence type="ECO:0000256" key="2">
    <source>
        <dbReference type="ARBA" id="ARBA00023125"/>
    </source>
</evidence>
<feature type="domain" description="HTH araC/xylS-type" evidence="4">
    <location>
        <begin position="217"/>
        <end position="318"/>
    </location>
</feature>
<dbReference type="AlphaFoldDB" id="A0A8J3DQ39"/>
<keyword evidence="1" id="KW-0805">Transcription regulation</keyword>
<dbReference type="GO" id="GO:0043565">
    <property type="term" value="F:sequence-specific DNA binding"/>
    <property type="evidence" value="ECO:0007669"/>
    <property type="project" value="InterPro"/>
</dbReference>
<evidence type="ECO:0000313" key="6">
    <source>
        <dbReference type="Proteomes" id="UP000630142"/>
    </source>
</evidence>